<evidence type="ECO:0000256" key="1">
    <source>
        <dbReference type="ARBA" id="ARBA00022722"/>
    </source>
</evidence>
<accession>A0AA41VV36</accession>
<dbReference type="PANTHER" id="PTHR13620:SF121">
    <property type="entry name" value="EMB|CAB82946.1-RELATED"/>
    <property type="match status" value="1"/>
</dbReference>
<reference evidence="4" key="1">
    <citation type="submission" date="2022-03" db="EMBL/GenBank/DDBJ databases">
        <title>A functionally conserved STORR gene fusion in Papaver species that diverged 16.8 million years ago.</title>
        <authorList>
            <person name="Catania T."/>
        </authorList>
    </citation>
    <scope>NUCLEOTIDE SEQUENCE</scope>
    <source>
        <strain evidence="4">S-191538</strain>
    </source>
</reference>
<dbReference type="Proteomes" id="UP001177140">
    <property type="component" value="Unassembled WGS sequence"/>
</dbReference>
<keyword evidence="5" id="KW-1185">Reference proteome</keyword>
<dbReference type="GO" id="GO:0005737">
    <property type="term" value="C:cytoplasm"/>
    <property type="evidence" value="ECO:0007669"/>
    <property type="project" value="TreeGrafter"/>
</dbReference>
<sequence>MANANHNIQFDGATIVTTLTNSSLLTDYVLCEFHSKRIIGLSIYKKNVSERKRCIINQLLQLCHGNRCIIIQLLHLDAIPDSLRNILSDRSIRFIGMDGSQDIARLDRDYGLKCWFAHELLPPAEEFFGGARLLPSFQKIAGFSIEELDQVNSQSDWSANILINDQIKVATMNAYICFKMGYMMFG</sequence>
<proteinExistence type="predicted"/>
<dbReference type="InterPro" id="IPR036397">
    <property type="entry name" value="RNaseH_sf"/>
</dbReference>
<evidence type="ECO:0000313" key="5">
    <source>
        <dbReference type="Proteomes" id="UP001177140"/>
    </source>
</evidence>
<dbReference type="InterPro" id="IPR051132">
    <property type="entry name" value="3-5_Exonuclease_domain"/>
</dbReference>
<keyword evidence="1" id="KW-0540">Nuclease</keyword>
<comment type="caution">
    <text evidence="4">The sequence shown here is derived from an EMBL/GenBank/DDBJ whole genome shotgun (WGS) entry which is preliminary data.</text>
</comment>
<dbReference type="InterPro" id="IPR012337">
    <property type="entry name" value="RNaseH-like_sf"/>
</dbReference>
<organism evidence="4 5">
    <name type="scientific">Papaver nudicaule</name>
    <name type="common">Iceland poppy</name>
    <dbReference type="NCBI Taxonomy" id="74823"/>
    <lineage>
        <taxon>Eukaryota</taxon>
        <taxon>Viridiplantae</taxon>
        <taxon>Streptophyta</taxon>
        <taxon>Embryophyta</taxon>
        <taxon>Tracheophyta</taxon>
        <taxon>Spermatophyta</taxon>
        <taxon>Magnoliopsida</taxon>
        <taxon>Ranunculales</taxon>
        <taxon>Papaveraceae</taxon>
        <taxon>Papaveroideae</taxon>
        <taxon>Papaver</taxon>
    </lineage>
</organism>
<dbReference type="InterPro" id="IPR002562">
    <property type="entry name" value="3'-5'_exonuclease_dom"/>
</dbReference>
<gene>
    <name evidence="4" type="ORF">MKW94_009566</name>
</gene>
<dbReference type="GO" id="GO:0003676">
    <property type="term" value="F:nucleic acid binding"/>
    <property type="evidence" value="ECO:0007669"/>
    <property type="project" value="InterPro"/>
</dbReference>
<evidence type="ECO:0000313" key="4">
    <source>
        <dbReference type="EMBL" id="MCL7047988.1"/>
    </source>
</evidence>
<protein>
    <recommendedName>
        <fullName evidence="3">3'-5' exonuclease domain-containing protein</fullName>
    </recommendedName>
</protein>
<feature type="domain" description="3'-5' exonuclease" evidence="3">
    <location>
        <begin position="59"/>
        <end position="178"/>
    </location>
</feature>
<evidence type="ECO:0000256" key="2">
    <source>
        <dbReference type="ARBA" id="ARBA00022801"/>
    </source>
</evidence>
<dbReference type="AlphaFoldDB" id="A0AA41VV36"/>
<dbReference type="EMBL" id="JAJJMA010299575">
    <property type="protein sequence ID" value="MCL7047988.1"/>
    <property type="molecule type" value="Genomic_DNA"/>
</dbReference>
<dbReference type="Gene3D" id="3.30.420.10">
    <property type="entry name" value="Ribonuclease H-like superfamily/Ribonuclease H"/>
    <property type="match status" value="1"/>
</dbReference>
<dbReference type="GO" id="GO:0005634">
    <property type="term" value="C:nucleus"/>
    <property type="evidence" value="ECO:0007669"/>
    <property type="project" value="TreeGrafter"/>
</dbReference>
<evidence type="ECO:0000259" key="3">
    <source>
        <dbReference type="Pfam" id="PF01612"/>
    </source>
</evidence>
<dbReference type="SUPFAM" id="SSF53098">
    <property type="entry name" value="Ribonuclease H-like"/>
    <property type="match status" value="1"/>
</dbReference>
<dbReference type="GO" id="GO:0008408">
    <property type="term" value="F:3'-5' exonuclease activity"/>
    <property type="evidence" value="ECO:0007669"/>
    <property type="project" value="InterPro"/>
</dbReference>
<dbReference type="GO" id="GO:0006139">
    <property type="term" value="P:nucleobase-containing compound metabolic process"/>
    <property type="evidence" value="ECO:0007669"/>
    <property type="project" value="InterPro"/>
</dbReference>
<dbReference type="Pfam" id="PF01612">
    <property type="entry name" value="DNA_pol_A_exo1"/>
    <property type="match status" value="1"/>
</dbReference>
<dbReference type="PANTHER" id="PTHR13620">
    <property type="entry name" value="3-5 EXONUCLEASE"/>
    <property type="match status" value="1"/>
</dbReference>
<name>A0AA41VV36_PAPNU</name>
<keyword evidence="2" id="KW-0378">Hydrolase</keyword>